<dbReference type="Gene3D" id="1.10.472.10">
    <property type="entry name" value="Cyclin-like"/>
    <property type="match status" value="1"/>
</dbReference>
<evidence type="ECO:0000256" key="2">
    <source>
        <dbReference type="ARBA" id="ARBA00040808"/>
    </source>
</evidence>
<gene>
    <name evidence="4" type="primary">EOG090X069C</name>
</gene>
<evidence type="ECO:0000256" key="1">
    <source>
        <dbReference type="ARBA" id="ARBA00038508"/>
    </source>
</evidence>
<protein>
    <recommendedName>
        <fullName evidence="2">Protein CNPPD1</fullName>
    </recommendedName>
</protein>
<proteinExistence type="evidence at transcript level"/>
<dbReference type="Pfam" id="PF08613">
    <property type="entry name" value="Cyclin"/>
    <property type="match status" value="1"/>
</dbReference>
<dbReference type="GO" id="GO:0005634">
    <property type="term" value="C:nucleus"/>
    <property type="evidence" value="ECO:0007669"/>
    <property type="project" value="TreeGrafter"/>
</dbReference>
<comment type="similarity">
    <text evidence="1">Belongs to the CNPPD1 family.</text>
</comment>
<name>A0A4Y7NIN8_9CRUS</name>
<accession>A0A4Y7NIN8</accession>
<reference evidence="4" key="1">
    <citation type="submission" date="2018-08" db="EMBL/GenBank/DDBJ databases">
        <authorList>
            <person name="Cornetti L."/>
        </authorList>
    </citation>
    <scope>NUCLEOTIDE SEQUENCE</scope>
    <source>
        <strain evidence="4">DE-FRO-2-1</strain>
    </source>
</reference>
<dbReference type="GO" id="GO:0019901">
    <property type="term" value="F:protein kinase binding"/>
    <property type="evidence" value="ECO:0007669"/>
    <property type="project" value="InterPro"/>
</dbReference>
<feature type="region of interest" description="Disordered" evidence="3">
    <location>
        <begin position="1"/>
        <end position="20"/>
    </location>
</feature>
<dbReference type="PANTHER" id="PTHR15615:SF108">
    <property type="entry name" value="PROTEIN CNPPD1"/>
    <property type="match status" value="1"/>
</dbReference>
<dbReference type="PANTHER" id="PTHR15615">
    <property type="match status" value="1"/>
</dbReference>
<dbReference type="CDD" id="cd20557">
    <property type="entry name" value="CYCLIN_ScPCL1-like"/>
    <property type="match status" value="1"/>
</dbReference>
<organism evidence="4">
    <name type="scientific">Moina brachiata</name>
    <dbReference type="NCBI Taxonomy" id="675436"/>
    <lineage>
        <taxon>Eukaryota</taxon>
        <taxon>Metazoa</taxon>
        <taxon>Ecdysozoa</taxon>
        <taxon>Arthropoda</taxon>
        <taxon>Crustacea</taxon>
        <taxon>Branchiopoda</taxon>
        <taxon>Diplostraca</taxon>
        <taxon>Cladocera</taxon>
        <taxon>Anomopoda</taxon>
        <taxon>Moinidae</taxon>
        <taxon>Moina</taxon>
    </lineage>
</organism>
<dbReference type="EMBL" id="LR023393">
    <property type="protein sequence ID" value="SVE93012.1"/>
    <property type="molecule type" value="mRNA"/>
</dbReference>
<sequence>MPKLPFLRSQNHRGPRKDIPQEMDYDTLTERLKKTLHYGVIPKSAAKFHSSLSLTNVVVEKFRESDNLFLERLCFDYAADLSREAVLSPCSLVVALIYLERLSQKNANFISSIPSSKLFLVSVMVASKFLNDEGEDDEVFNPDWANSANIELTELNQLERDFLQAMDWTLYVDHEEFLETLARIETRIAQRVGSSRGWLTYTDIEVLANNKLLVATWELVQSLVINVSLACLTAYLASIMTLFGSALVVSSLPWNQSKAPSTLVQQSTTVSSEIPVQVSSNISSLGPEGIQMEMENDISPPDVSLHLPLGILTVDIDIPAHPGTTGISRFYPHLSDPPIFKADNLSRPLIANSTKPLIYVRPKKHSLFFESLLPNKANFHSPLSCLILA</sequence>
<dbReference type="InterPro" id="IPR013922">
    <property type="entry name" value="Cyclin_PHO80-like"/>
</dbReference>
<evidence type="ECO:0000313" key="4">
    <source>
        <dbReference type="EMBL" id="SVE93012.1"/>
    </source>
</evidence>
<dbReference type="GO" id="GO:0016538">
    <property type="term" value="F:cyclin-dependent protein serine/threonine kinase regulator activity"/>
    <property type="evidence" value="ECO:0007669"/>
    <property type="project" value="TreeGrafter"/>
</dbReference>
<dbReference type="GO" id="GO:0000307">
    <property type="term" value="C:cyclin-dependent protein kinase holoenzyme complex"/>
    <property type="evidence" value="ECO:0007669"/>
    <property type="project" value="TreeGrafter"/>
</dbReference>
<dbReference type="AlphaFoldDB" id="A0A4Y7NIN8"/>
<evidence type="ECO:0000256" key="3">
    <source>
        <dbReference type="SAM" id="MobiDB-lite"/>
    </source>
</evidence>